<evidence type="ECO:0000256" key="1">
    <source>
        <dbReference type="ARBA" id="ARBA00004141"/>
    </source>
</evidence>
<reference evidence="7 8" key="1">
    <citation type="submission" date="2018-04" db="EMBL/GenBank/DDBJ databases">
        <authorList>
            <person name="Zhang X."/>
            <person name="Yuan J."/>
            <person name="Li F."/>
            <person name="Xiang J."/>
        </authorList>
    </citation>
    <scope>NUCLEOTIDE SEQUENCE [LARGE SCALE GENOMIC DNA]</scope>
    <source>
        <tissue evidence="7">Muscle</tissue>
    </source>
</reference>
<dbReference type="AlphaFoldDB" id="A0A423U390"/>
<dbReference type="OrthoDB" id="655540at2759"/>
<keyword evidence="3 5" id="KW-1133">Transmembrane helix</keyword>
<dbReference type="EMBL" id="QCYY01000722">
    <property type="protein sequence ID" value="ROT83181.1"/>
    <property type="molecule type" value="Genomic_DNA"/>
</dbReference>
<feature type="transmembrane region" description="Helical" evidence="5">
    <location>
        <begin position="175"/>
        <end position="193"/>
    </location>
</feature>
<dbReference type="PANTHER" id="PTHR22950">
    <property type="entry name" value="AMINO ACID TRANSPORTER"/>
    <property type="match status" value="1"/>
</dbReference>
<keyword evidence="8" id="KW-1185">Reference proteome</keyword>
<feature type="transmembrane region" description="Helical" evidence="5">
    <location>
        <begin position="257"/>
        <end position="275"/>
    </location>
</feature>
<evidence type="ECO:0000313" key="7">
    <source>
        <dbReference type="EMBL" id="ROT83181.1"/>
    </source>
</evidence>
<keyword evidence="4 5" id="KW-0472">Membrane</keyword>
<evidence type="ECO:0000256" key="5">
    <source>
        <dbReference type="SAM" id="Phobius"/>
    </source>
</evidence>
<sequence length="366" mass="40072">MAGAGFLALPRAVADTSWLGVAMMILFCGSVAFSATRLGRCRLILEERWPEYKETIRQPYMEIAFRALGLAGRRAALVSVIINLYGSTTVYIILISQMIASMESVLSTCALVLIVGTCLIPLTWLGTPKDFWQASIMAVVSTVVAVVVIIVQVFIEKPSLPDPWYPNPTIGSFSLGFGAILFAFGGSAVFPTVQNDMKDRSQFWKSALVGFAGVVVQIAISLEIINLVSTYVISINPVVQSVEEIFNIPNKFGIKRVLVRSSMVVVQMLICLAVPDFGLILNLIGGSCITMNTFIFPPLMYMKLMDQKDPRWPERTLPLWERVYLIEIICVGVVGGIAATISAFIAILDPDNFGMNCFVNFSGAEE</sequence>
<reference evidence="7 8" key="2">
    <citation type="submission" date="2019-01" db="EMBL/GenBank/DDBJ databases">
        <title>The decoding of complex shrimp genome reveals the adaptation for benthos swimmer, frequently molting mechanism and breeding impact on genome.</title>
        <authorList>
            <person name="Sun Y."/>
            <person name="Gao Y."/>
            <person name="Yu Y."/>
        </authorList>
    </citation>
    <scope>NUCLEOTIDE SEQUENCE [LARGE SCALE GENOMIC DNA]</scope>
    <source>
        <tissue evidence="7">Muscle</tissue>
    </source>
</reference>
<dbReference type="GO" id="GO:0015179">
    <property type="term" value="F:L-amino acid transmembrane transporter activity"/>
    <property type="evidence" value="ECO:0007669"/>
    <property type="project" value="TreeGrafter"/>
</dbReference>
<dbReference type="PANTHER" id="PTHR22950:SF703">
    <property type="entry name" value="AMINO ACID TRANSPORTER TRANSMEMBRANE DOMAIN-CONTAINING PROTEIN"/>
    <property type="match status" value="1"/>
</dbReference>
<accession>A0A423U390</accession>
<feature type="transmembrane region" description="Helical" evidence="5">
    <location>
        <begin position="105"/>
        <end position="124"/>
    </location>
</feature>
<dbReference type="STRING" id="6689.A0A423U390"/>
<evidence type="ECO:0000256" key="3">
    <source>
        <dbReference type="ARBA" id="ARBA00022989"/>
    </source>
</evidence>
<proteinExistence type="predicted"/>
<keyword evidence="2 5" id="KW-0812">Transmembrane</keyword>
<evidence type="ECO:0000259" key="6">
    <source>
        <dbReference type="Pfam" id="PF01490"/>
    </source>
</evidence>
<feature type="transmembrane region" description="Helical" evidence="5">
    <location>
        <begin position="16"/>
        <end position="35"/>
    </location>
</feature>
<name>A0A423U390_PENVA</name>
<evidence type="ECO:0000256" key="2">
    <source>
        <dbReference type="ARBA" id="ARBA00022692"/>
    </source>
</evidence>
<comment type="caution">
    <text evidence="7">The sequence shown here is derived from an EMBL/GenBank/DDBJ whole genome shotgun (WGS) entry which is preliminary data.</text>
</comment>
<feature type="transmembrane region" description="Helical" evidence="5">
    <location>
        <begin position="75"/>
        <end position="99"/>
    </location>
</feature>
<organism evidence="7 8">
    <name type="scientific">Penaeus vannamei</name>
    <name type="common">Whiteleg shrimp</name>
    <name type="synonym">Litopenaeus vannamei</name>
    <dbReference type="NCBI Taxonomy" id="6689"/>
    <lineage>
        <taxon>Eukaryota</taxon>
        <taxon>Metazoa</taxon>
        <taxon>Ecdysozoa</taxon>
        <taxon>Arthropoda</taxon>
        <taxon>Crustacea</taxon>
        <taxon>Multicrustacea</taxon>
        <taxon>Malacostraca</taxon>
        <taxon>Eumalacostraca</taxon>
        <taxon>Eucarida</taxon>
        <taxon>Decapoda</taxon>
        <taxon>Dendrobranchiata</taxon>
        <taxon>Penaeoidea</taxon>
        <taxon>Penaeidae</taxon>
        <taxon>Penaeus</taxon>
    </lineage>
</organism>
<dbReference type="GO" id="GO:0005774">
    <property type="term" value="C:vacuolar membrane"/>
    <property type="evidence" value="ECO:0007669"/>
    <property type="project" value="TreeGrafter"/>
</dbReference>
<feature type="transmembrane region" description="Helical" evidence="5">
    <location>
        <begin position="323"/>
        <end position="348"/>
    </location>
</feature>
<gene>
    <name evidence="7" type="ORF">C7M84_023641</name>
</gene>
<dbReference type="InterPro" id="IPR013057">
    <property type="entry name" value="AA_transpt_TM"/>
</dbReference>
<dbReference type="Proteomes" id="UP000283509">
    <property type="component" value="Unassembled WGS sequence"/>
</dbReference>
<comment type="subcellular location">
    <subcellularLocation>
        <location evidence="1">Membrane</location>
        <topology evidence="1">Multi-pass membrane protein</topology>
    </subcellularLocation>
</comment>
<dbReference type="Pfam" id="PF01490">
    <property type="entry name" value="Aa_trans"/>
    <property type="match status" value="1"/>
</dbReference>
<feature type="domain" description="Amino acid transporter transmembrane" evidence="6">
    <location>
        <begin position="1"/>
        <end position="215"/>
    </location>
</feature>
<feature type="transmembrane region" description="Helical" evidence="5">
    <location>
        <begin position="136"/>
        <end position="155"/>
    </location>
</feature>
<evidence type="ECO:0000313" key="8">
    <source>
        <dbReference type="Proteomes" id="UP000283509"/>
    </source>
</evidence>
<evidence type="ECO:0000256" key="4">
    <source>
        <dbReference type="ARBA" id="ARBA00023136"/>
    </source>
</evidence>
<protein>
    <submittedName>
        <fullName evidence="7">Proton-coupled amino acid transporter 4</fullName>
    </submittedName>
</protein>